<dbReference type="GO" id="GO:0004067">
    <property type="term" value="F:asparaginase activity"/>
    <property type="evidence" value="ECO:0007669"/>
    <property type="project" value="UniProtKB-EC"/>
</dbReference>
<dbReference type="Pfam" id="PF00710">
    <property type="entry name" value="Asparaginase"/>
    <property type="match status" value="1"/>
</dbReference>
<dbReference type="InterPro" id="IPR004550">
    <property type="entry name" value="AsnASE_II"/>
</dbReference>
<dbReference type="CDD" id="cd08964">
    <property type="entry name" value="L-asparaginase_II"/>
    <property type="match status" value="1"/>
</dbReference>
<dbReference type="PANTHER" id="PTHR11707:SF28">
    <property type="entry name" value="60 KDA LYSOPHOSPHOLIPASE"/>
    <property type="match status" value="1"/>
</dbReference>
<evidence type="ECO:0000256" key="2">
    <source>
        <dbReference type="ARBA" id="ARBA00022801"/>
    </source>
</evidence>
<evidence type="ECO:0000313" key="5">
    <source>
        <dbReference type="EMBL" id="MPM91650.1"/>
    </source>
</evidence>
<evidence type="ECO:0000259" key="3">
    <source>
        <dbReference type="Pfam" id="PF00710"/>
    </source>
</evidence>
<dbReference type="PIRSF" id="PIRSF001220">
    <property type="entry name" value="L-ASNase_gatD"/>
    <property type="match status" value="1"/>
</dbReference>
<reference evidence="5" key="1">
    <citation type="submission" date="2019-08" db="EMBL/GenBank/DDBJ databases">
        <authorList>
            <person name="Kucharzyk K."/>
            <person name="Murdoch R.W."/>
            <person name="Higgins S."/>
            <person name="Loffler F."/>
        </authorList>
    </citation>
    <scope>NUCLEOTIDE SEQUENCE</scope>
</reference>
<feature type="domain" description="L-asparaginase N-terminal" evidence="3">
    <location>
        <begin position="3"/>
        <end position="90"/>
    </location>
</feature>
<dbReference type="Pfam" id="PF17763">
    <property type="entry name" value="Asparaginase_C"/>
    <property type="match status" value="1"/>
</dbReference>
<dbReference type="InterPro" id="IPR027473">
    <property type="entry name" value="L-asparaginase_C"/>
</dbReference>
<comment type="similarity">
    <text evidence="1">Belongs to the asparaginase 1 family.</text>
</comment>
<dbReference type="PIRSF" id="PIRSF500176">
    <property type="entry name" value="L_ASNase"/>
    <property type="match status" value="1"/>
</dbReference>
<dbReference type="PANTHER" id="PTHR11707">
    <property type="entry name" value="L-ASPARAGINASE"/>
    <property type="match status" value="1"/>
</dbReference>
<dbReference type="EC" id="3.5.1.1" evidence="5"/>
<dbReference type="InterPro" id="IPR027474">
    <property type="entry name" value="L-asparaginase_N"/>
</dbReference>
<name>A0A645DQ87_9ZZZZ</name>
<sequence>MKTDKPVVLTGAIRPATALSADGPVNLYEAVAAASNPACAGRGVLVVFDGGIYGARDIHKISTRSACAFGGRDAGELGYMLEGVPRFYRRSERAHTTRSEFEVDKITTLPPVAILYAHQDADPDILDWAAARHAGIVIAGMGSGCYSEPWNDRVATLTLPVVRASRVANGPNMRDDFYDKFVHVLPADDLPPQKARILLQLGLTVSSSPARLREMFARY</sequence>
<organism evidence="5">
    <name type="scientific">bioreactor metagenome</name>
    <dbReference type="NCBI Taxonomy" id="1076179"/>
    <lineage>
        <taxon>unclassified sequences</taxon>
        <taxon>metagenomes</taxon>
        <taxon>ecological metagenomes</taxon>
    </lineage>
</organism>
<dbReference type="Gene3D" id="3.40.50.40">
    <property type="match status" value="1"/>
</dbReference>
<dbReference type="AlphaFoldDB" id="A0A645DQ87"/>
<evidence type="ECO:0000256" key="1">
    <source>
        <dbReference type="ARBA" id="ARBA00010518"/>
    </source>
</evidence>
<dbReference type="GO" id="GO:0006528">
    <property type="term" value="P:asparagine metabolic process"/>
    <property type="evidence" value="ECO:0007669"/>
    <property type="project" value="InterPro"/>
</dbReference>
<accession>A0A645DQ87</accession>
<protein>
    <submittedName>
        <fullName evidence="5">Putative L-asparaginase</fullName>
        <ecNumber evidence="5">3.5.1.1</ecNumber>
    </submittedName>
</protein>
<dbReference type="InterPro" id="IPR036152">
    <property type="entry name" value="Asp/glu_Ase-like_sf"/>
</dbReference>
<dbReference type="SUPFAM" id="SSF53774">
    <property type="entry name" value="Glutaminase/Asparaginase"/>
    <property type="match status" value="1"/>
</dbReference>
<proteinExistence type="inferred from homology"/>
<gene>
    <name evidence="5" type="primary">ansA_25</name>
    <name evidence="5" type="ORF">SDC9_138781</name>
</gene>
<dbReference type="PROSITE" id="PS51732">
    <property type="entry name" value="ASN_GLN_ASE_3"/>
    <property type="match status" value="1"/>
</dbReference>
<dbReference type="InterPro" id="IPR040919">
    <property type="entry name" value="Asparaginase_C"/>
</dbReference>
<keyword evidence="2 5" id="KW-0378">Hydrolase</keyword>
<feature type="domain" description="Asparaginase/glutaminase C-terminal" evidence="4">
    <location>
        <begin position="112"/>
        <end position="216"/>
    </location>
</feature>
<evidence type="ECO:0000259" key="4">
    <source>
        <dbReference type="Pfam" id="PF17763"/>
    </source>
</evidence>
<dbReference type="InterPro" id="IPR006034">
    <property type="entry name" value="Asparaginase/glutaminase-like"/>
</dbReference>
<dbReference type="SMART" id="SM00870">
    <property type="entry name" value="Asparaginase"/>
    <property type="match status" value="1"/>
</dbReference>
<dbReference type="InterPro" id="IPR037152">
    <property type="entry name" value="L-asparaginase_N_sf"/>
</dbReference>
<dbReference type="EMBL" id="VSSQ01038680">
    <property type="protein sequence ID" value="MPM91650.1"/>
    <property type="molecule type" value="Genomic_DNA"/>
</dbReference>
<dbReference type="Gene3D" id="3.40.50.1170">
    <property type="entry name" value="L-asparaginase, N-terminal domain"/>
    <property type="match status" value="1"/>
</dbReference>
<comment type="caution">
    <text evidence="5">The sequence shown here is derived from an EMBL/GenBank/DDBJ whole genome shotgun (WGS) entry which is preliminary data.</text>
</comment>